<dbReference type="EMBL" id="JAOPHQ010000005">
    <property type="protein sequence ID" value="KAK0156499.1"/>
    <property type="molecule type" value="Genomic_DNA"/>
</dbReference>
<dbReference type="PANTHER" id="PTHR22791">
    <property type="entry name" value="RING-TYPE DOMAIN-CONTAINING PROTEIN"/>
    <property type="match status" value="1"/>
</dbReference>
<evidence type="ECO:0000313" key="9">
    <source>
        <dbReference type="Proteomes" id="UP001174136"/>
    </source>
</evidence>
<feature type="region of interest" description="Disordered" evidence="5">
    <location>
        <begin position="1"/>
        <end position="68"/>
    </location>
</feature>
<dbReference type="InterPro" id="IPR017907">
    <property type="entry name" value="Znf_RING_CS"/>
</dbReference>
<dbReference type="InterPro" id="IPR051435">
    <property type="entry name" value="RING_finger_E3_ubiq-ligases"/>
</dbReference>
<feature type="transmembrane region" description="Helical" evidence="6">
    <location>
        <begin position="278"/>
        <end position="301"/>
    </location>
</feature>
<feature type="compositionally biased region" description="Pro residues" evidence="5">
    <location>
        <begin position="56"/>
        <end position="66"/>
    </location>
</feature>
<feature type="compositionally biased region" description="Polar residues" evidence="5">
    <location>
        <begin position="41"/>
        <end position="51"/>
    </location>
</feature>
<dbReference type="InterPro" id="IPR001841">
    <property type="entry name" value="Znf_RING"/>
</dbReference>
<evidence type="ECO:0000256" key="4">
    <source>
        <dbReference type="PROSITE-ProRule" id="PRU00175"/>
    </source>
</evidence>
<keyword evidence="6" id="KW-0812">Transmembrane</keyword>
<protein>
    <submittedName>
        <fullName evidence="8">RING finger protein 223</fullName>
    </submittedName>
</protein>
<comment type="caution">
    <text evidence="8">The sequence shown here is derived from an EMBL/GenBank/DDBJ whole genome shotgun (WGS) entry which is preliminary data.</text>
</comment>
<dbReference type="InterPro" id="IPR027370">
    <property type="entry name" value="Znf-RING_euk"/>
</dbReference>
<organism evidence="8 9">
    <name type="scientific">Merluccius polli</name>
    <name type="common">Benguela hake</name>
    <name type="synonym">Merluccius cadenati</name>
    <dbReference type="NCBI Taxonomy" id="89951"/>
    <lineage>
        <taxon>Eukaryota</taxon>
        <taxon>Metazoa</taxon>
        <taxon>Chordata</taxon>
        <taxon>Craniata</taxon>
        <taxon>Vertebrata</taxon>
        <taxon>Euteleostomi</taxon>
        <taxon>Actinopterygii</taxon>
        <taxon>Neopterygii</taxon>
        <taxon>Teleostei</taxon>
        <taxon>Neoteleostei</taxon>
        <taxon>Acanthomorphata</taxon>
        <taxon>Zeiogadaria</taxon>
        <taxon>Gadariae</taxon>
        <taxon>Gadiformes</taxon>
        <taxon>Gadoidei</taxon>
        <taxon>Merlucciidae</taxon>
        <taxon>Merluccius</taxon>
    </lineage>
</organism>
<feature type="compositionally biased region" description="Polar residues" evidence="5">
    <location>
        <begin position="228"/>
        <end position="237"/>
    </location>
</feature>
<dbReference type="Proteomes" id="UP001174136">
    <property type="component" value="Unassembled WGS sequence"/>
</dbReference>
<reference evidence="8" key="1">
    <citation type="journal article" date="2023" name="Front. Mar. Sci.">
        <title>A new Merluccius polli reference genome to investigate the effects of global change in West African waters.</title>
        <authorList>
            <person name="Mateo J.L."/>
            <person name="Blanco-Fernandez C."/>
            <person name="Garcia-Vazquez E."/>
            <person name="Machado-Schiaffino G."/>
        </authorList>
    </citation>
    <scope>NUCLEOTIDE SEQUENCE</scope>
    <source>
        <strain evidence="8">C29</strain>
        <tissue evidence="8">Fin</tissue>
    </source>
</reference>
<evidence type="ECO:0000256" key="5">
    <source>
        <dbReference type="SAM" id="MobiDB-lite"/>
    </source>
</evidence>
<dbReference type="PANTHER" id="PTHR22791:SF30">
    <property type="entry name" value="RING FINGER PROTEIN 223-LIKE"/>
    <property type="match status" value="1"/>
</dbReference>
<dbReference type="PROSITE" id="PS50089">
    <property type="entry name" value="ZF_RING_2"/>
    <property type="match status" value="1"/>
</dbReference>
<evidence type="ECO:0000259" key="7">
    <source>
        <dbReference type="PROSITE" id="PS50089"/>
    </source>
</evidence>
<dbReference type="Pfam" id="PF13445">
    <property type="entry name" value="zf-RING_UBOX"/>
    <property type="match status" value="1"/>
</dbReference>
<evidence type="ECO:0000256" key="2">
    <source>
        <dbReference type="ARBA" id="ARBA00022771"/>
    </source>
</evidence>
<evidence type="ECO:0000256" key="6">
    <source>
        <dbReference type="SAM" id="Phobius"/>
    </source>
</evidence>
<dbReference type="AlphaFoldDB" id="A0AA47NDG9"/>
<keyword evidence="3" id="KW-0862">Zinc</keyword>
<evidence type="ECO:0000313" key="8">
    <source>
        <dbReference type="EMBL" id="KAK0156499.1"/>
    </source>
</evidence>
<feature type="region of interest" description="Disordered" evidence="5">
    <location>
        <begin position="216"/>
        <end position="258"/>
    </location>
</feature>
<dbReference type="InterPro" id="IPR013083">
    <property type="entry name" value="Znf_RING/FYVE/PHD"/>
</dbReference>
<gene>
    <name evidence="8" type="primary">Rnf223_0</name>
    <name evidence="8" type="ORF">N1851_000215</name>
</gene>
<dbReference type="SMART" id="SM00184">
    <property type="entry name" value="RING"/>
    <property type="match status" value="1"/>
</dbReference>
<evidence type="ECO:0000256" key="1">
    <source>
        <dbReference type="ARBA" id="ARBA00022723"/>
    </source>
</evidence>
<dbReference type="GO" id="GO:0016567">
    <property type="term" value="P:protein ubiquitination"/>
    <property type="evidence" value="ECO:0007669"/>
    <property type="project" value="TreeGrafter"/>
</dbReference>
<feature type="domain" description="RING-type" evidence="7">
    <location>
        <begin position="123"/>
        <end position="170"/>
    </location>
</feature>
<keyword evidence="6" id="KW-1133">Transmembrane helix</keyword>
<sequence length="304" mass="33367">MNPYSINLQSFHLPPEDAVTPDSLPSPPDCEAPYHHPYRQRSLQALPSQPGVTPDPSTPMPHPPSSNPILFSLPSPHQAICPASPPILPVTRPASPLSLASPFSPSLLQSQYSEDQVSPDLECAVCFSQFNNVFRCPKMLQCKHTFCLECLARINVKSLHPDTIQCPLCRGLTPLPSLGLPKLDTDPAVLSYLPAAMQKVYSIRFNRTKGKLQVKRSSERPRRWGQRPRTSLRSVSHSLDVGIPSPTLGGSRSGEGDEEEGGVGGFLFRLTDRPVCRAVLLTSVVLMTVLLTGIVIFLLFYKNK</sequence>
<feature type="compositionally biased region" description="Polar residues" evidence="5">
    <location>
        <begin position="1"/>
        <end position="10"/>
    </location>
</feature>
<keyword evidence="6" id="KW-0472">Membrane</keyword>
<name>A0AA47NDG9_MERPO</name>
<dbReference type="GO" id="GO:0061630">
    <property type="term" value="F:ubiquitin protein ligase activity"/>
    <property type="evidence" value="ECO:0007669"/>
    <property type="project" value="TreeGrafter"/>
</dbReference>
<keyword evidence="2 4" id="KW-0863">Zinc-finger</keyword>
<dbReference type="GO" id="GO:0008270">
    <property type="term" value="F:zinc ion binding"/>
    <property type="evidence" value="ECO:0007669"/>
    <property type="project" value="UniProtKB-KW"/>
</dbReference>
<proteinExistence type="predicted"/>
<dbReference type="Gene3D" id="3.30.40.10">
    <property type="entry name" value="Zinc/RING finger domain, C3HC4 (zinc finger)"/>
    <property type="match status" value="1"/>
</dbReference>
<dbReference type="PROSITE" id="PS00518">
    <property type="entry name" value="ZF_RING_1"/>
    <property type="match status" value="1"/>
</dbReference>
<dbReference type="SUPFAM" id="SSF57850">
    <property type="entry name" value="RING/U-box"/>
    <property type="match status" value="1"/>
</dbReference>
<evidence type="ECO:0000256" key="3">
    <source>
        <dbReference type="ARBA" id="ARBA00022833"/>
    </source>
</evidence>
<keyword evidence="1" id="KW-0479">Metal-binding</keyword>
<accession>A0AA47NDG9</accession>
<keyword evidence="9" id="KW-1185">Reference proteome</keyword>